<dbReference type="Gene3D" id="1.20.1290.10">
    <property type="entry name" value="AhpD-like"/>
    <property type="match status" value="1"/>
</dbReference>
<dbReference type="KEGG" id="fcy:FRACYDRAFT_217577"/>
<keyword evidence="2" id="KW-1185">Reference proteome</keyword>
<protein>
    <submittedName>
        <fullName evidence="1">4-carboxymuconolactone decarboxylase</fullName>
    </submittedName>
</protein>
<dbReference type="PANTHER" id="PTHR34846">
    <property type="entry name" value="4-CARBOXYMUCONOLACTONE DECARBOXYLASE FAMILY PROTEIN (AFU_ORTHOLOGUE AFUA_6G11590)"/>
    <property type="match status" value="1"/>
</dbReference>
<dbReference type="InParanoid" id="A0A1E7FHX0"/>
<evidence type="ECO:0000313" key="2">
    <source>
        <dbReference type="Proteomes" id="UP000095751"/>
    </source>
</evidence>
<proteinExistence type="predicted"/>
<dbReference type="SUPFAM" id="SSF69118">
    <property type="entry name" value="AhpD-like"/>
    <property type="match status" value="1"/>
</dbReference>
<dbReference type="OrthoDB" id="9998495at2759"/>
<organism evidence="1 2">
    <name type="scientific">Fragilariopsis cylindrus CCMP1102</name>
    <dbReference type="NCBI Taxonomy" id="635003"/>
    <lineage>
        <taxon>Eukaryota</taxon>
        <taxon>Sar</taxon>
        <taxon>Stramenopiles</taxon>
        <taxon>Ochrophyta</taxon>
        <taxon>Bacillariophyta</taxon>
        <taxon>Bacillariophyceae</taxon>
        <taxon>Bacillariophycidae</taxon>
        <taxon>Bacillariales</taxon>
        <taxon>Bacillariaceae</taxon>
        <taxon>Fragilariopsis</taxon>
    </lineage>
</organism>
<name>A0A1E7FHX0_9STRA</name>
<accession>A0A1E7FHX0</accession>
<dbReference type="EMBL" id="KV784357">
    <property type="protein sequence ID" value="OEU17373.1"/>
    <property type="molecule type" value="Genomic_DNA"/>
</dbReference>
<dbReference type="PANTHER" id="PTHR34846:SF5">
    <property type="entry name" value="CARBOXYMUCONOLACTONE DECARBOXYLASE-LIKE DOMAIN-CONTAINING PROTEIN"/>
    <property type="match status" value="1"/>
</dbReference>
<gene>
    <name evidence="1" type="primary">CMD</name>
    <name evidence="1" type="ORF">FRACYDRAFT_217577</name>
</gene>
<dbReference type="InterPro" id="IPR029032">
    <property type="entry name" value="AhpD-like"/>
</dbReference>
<sequence length="192" mass="21552">MESTTPRYNGPHPNEMDHKQKEIHDYILKSRPSTGLSGPFGPWLAVPEIAEPASQLGKACRYDTSLSLRESELVILLTGAKMRCSTEFNIHKGEALKAGISMDIISAIPRDDDFSLETVQRKLIPLLENSREKAILNFTAELLETSTVSDKTYFDTKTALDNKDSVLVEITSITGYYTYVAYTLNVFRIPFK</sequence>
<dbReference type="AlphaFoldDB" id="A0A1E7FHX0"/>
<dbReference type="Proteomes" id="UP000095751">
    <property type="component" value="Unassembled WGS sequence"/>
</dbReference>
<reference evidence="1 2" key="1">
    <citation type="submission" date="2016-09" db="EMBL/GenBank/DDBJ databases">
        <title>Extensive genetic diversity and differential bi-allelic expression allows diatom success in the polar Southern Ocean.</title>
        <authorList>
            <consortium name="DOE Joint Genome Institute"/>
            <person name="Mock T."/>
            <person name="Otillar R.P."/>
            <person name="Strauss J."/>
            <person name="Dupont C."/>
            <person name="Frickenhaus S."/>
            <person name="Maumus F."/>
            <person name="Mcmullan M."/>
            <person name="Sanges R."/>
            <person name="Schmutz J."/>
            <person name="Toseland A."/>
            <person name="Valas R."/>
            <person name="Veluchamy A."/>
            <person name="Ward B.J."/>
            <person name="Allen A."/>
            <person name="Barry K."/>
            <person name="Falciatore A."/>
            <person name="Ferrante M."/>
            <person name="Fortunato A.E."/>
            <person name="Gloeckner G."/>
            <person name="Gruber A."/>
            <person name="Hipkin R."/>
            <person name="Janech M."/>
            <person name="Kroth P."/>
            <person name="Leese F."/>
            <person name="Lindquist E."/>
            <person name="Lyon B.R."/>
            <person name="Martin J."/>
            <person name="Mayer C."/>
            <person name="Parker M."/>
            <person name="Quesneville H."/>
            <person name="Raymond J."/>
            <person name="Uhlig C."/>
            <person name="Valentin K.U."/>
            <person name="Worden A.Z."/>
            <person name="Armbrust E.V."/>
            <person name="Bowler C."/>
            <person name="Green B."/>
            <person name="Moulton V."/>
            <person name="Van Oosterhout C."/>
            <person name="Grigoriev I."/>
        </authorList>
    </citation>
    <scope>NUCLEOTIDE SEQUENCE [LARGE SCALE GENOMIC DNA]</scope>
    <source>
        <strain evidence="1 2">CCMP1102</strain>
    </source>
</reference>
<evidence type="ECO:0000313" key="1">
    <source>
        <dbReference type="EMBL" id="OEU17373.1"/>
    </source>
</evidence>